<reference evidence="2 3" key="1">
    <citation type="submission" date="2016-03" db="EMBL/GenBank/DDBJ databases">
        <title>EvidentialGene: Evidence-directed Construction of Genes on Genomes.</title>
        <authorList>
            <person name="Gilbert D.G."/>
            <person name="Choi J.-H."/>
            <person name="Mockaitis K."/>
            <person name="Colbourne J."/>
            <person name="Pfrender M."/>
        </authorList>
    </citation>
    <scope>NUCLEOTIDE SEQUENCE [LARGE SCALE GENOMIC DNA]</scope>
    <source>
        <strain evidence="2 3">Xinb3</strain>
        <tissue evidence="2">Complete organism</tissue>
    </source>
</reference>
<evidence type="ECO:0008006" key="4">
    <source>
        <dbReference type="Google" id="ProtNLM"/>
    </source>
</evidence>
<dbReference type="AlphaFoldDB" id="A0A164N0I7"/>
<accession>A0A164N0I7</accession>
<dbReference type="EMBL" id="LRGB01002905">
    <property type="protein sequence ID" value="KZS05538.1"/>
    <property type="molecule type" value="Genomic_DNA"/>
</dbReference>
<dbReference type="OrthoDB" id="8196670at2759"/>
<proteinExistence type="predicted"/>
<evidence type="ECO:0000313" key="2">
    <source>
        <dbReference type="EMBL" id="KZS05538.1"/>
    </source>
</evidence>
<organism evidence="2 3">
    <name type="scientific">Daphnia magna</name>
    <dbReference type="NCBI Taxonomy" id="35525"/>
    <lineage>
        <taxon>Eukaryota</taxon>
        <taxon>Metazoa</taxon>
        <taxon>Ecdysozoa</taxon>
        <taxon>Arthropoda</taxon>
        <taxon>Crustacea</taxon>
        <taxon>Branchiopoda</taxon>
        <taxon>Diplostraca</taxon>
        <taxon>Cladocera</taxon>
        <taxon>Anomopoda</taxon>
        <taxon>Daphniidae</taxon>
        <taxon>Daphnia</taxon>
    </lineage>
</organism>
<dbReference type="STRING" id="35525.A0A164N0I7"/>
<feature type="region of interest" description="Disordered" evidence="1">
    <location>
        <begin position="98"/>
        <end position="125"/>
    </location>
</feature>
<sequence length="546" mass="61753">MVKYDGQKPTCRLCDDETHFSYNCPTLKRNQEPTIVQKPVSKMTKKTETIKQNPVVIPLAKHSMVSKVHLEGELQDSPSGGTKNLETETMECDILTSSLTVPSKDNPSKPIKKSQMTAPDTETPDQEPMTIIMESMEPDLGEIESMEPEKTKNPLRIPTTKNRFGSTLEVLGKQAKNERNNFLRQTIPAYSVTTRLPFVLRGDFNCVGDIQYRANIPSLPVPCGVVSYALKEVVTGLDLVDIWKKLNHVMASVLARRLRQTLSSTIGPHQKGGVPGRLIFDNLNLYRDVIQFVDDRGCHDSSNSSIRGMGAAIVGVYFEKTYGLVNREVLWRILSDGYRLFLKGISLFNEKLTVRAFVDDVTIFVSCDEDFNRAGQVLDLFCQWTKARMNKEKTKALGFGTWSSRLIWPFEWFVSAPTLSLLGIKFSHSIVETVGRVWNDAFGSLNGILRENACRRFNIYQRVIFLKVKALSGTVYIAQVLPCYPNIADQVSKTVMKFLWMGKVGRPRKTVIYRTVKQGGLGMVNTHLFYRSFFLCHINVLQIKKK</sequence>
<keyword evidence="3" id="KW-1185">Reference proteome</keyword>
<name>A0A164N0I7_9CRUS</name>
<evidence type="ECO:0000313" key="3">
    <source>
        <dbReference type="Proteomes" id="UP000076858"/>
    </source>
</evidence>
<protein>
    <recommendedName>
        <fullName evidence="4">Reverse transcriptase domain-containing protein</fullName>
    </recommendedName>
</protein>
<comment type="caution">
    <text evidence="2">The sequence shown here is derived from an EMBL/GenBank/DDBJ whole genome shotgun (WGS) entry which is preliminary data.</text>
</comment>
<dbReference type="Proteomes" id="UP000076858">
    <property type="component" value="Unassembled WGS sequence"/>
</dbReference>
<evidence type="ECO:0000256" key="1">
    <source>
        <dbReference type="SAM" id="MobiDB-lite"/>
    </source>
</evidence>
<gene>
    <name evidence="2" type="ORF">APZ42_031251</name>
</gene>